<protein>
    <recommendedName>
        <fullName evidence="1">Glycosyl transferase family 1 domain-containing protein</fullName>
    </recommendedName>
</protein>
<dbReference type="Gene3D" id="3.40.50.2000">
    <property type="entry name" value="Glycogen Phosphorylase B"/>
    <property type="match status" value="1"/>
</dbReference>
<dbReference type="InterPro" id="IPR050194">
    <property type="entry name" value="Glycosyltransferase_grp1"/>
</dbReference>
<dbReference type="PANTHER" id="PTHR45947:SF3">
    <property type="entry name" value="SULFOQUINOVOSYL TRANSFERASE SQD2"/>
    <property type="match status" value="1"/>
</dbReference>
<proteinExistence type="predicted"/>
<dbReference type="OrthoDB" id="9764577at2"/>
<dbReference type="AlphaFoldDB" id="A0A2S7U0Y4"/>
<evidence type="ECO:0000259" key="1">
    <source>
        <dbReference type="Pfam" id="PF00534"/>
    </source>
</evidence>
<name>A0A2S7U0Y4_9BACT</name>
<reference evidence="2 3" key="1">
    <citation type="submission" date="2016-12" db="EMBL/GenBank/DDBJ databases">
        <title>Study of bacterial adaptation to deep sea.</title>
        <authorList>
            <person name="Song J."/>
            <person name="Yoshizawa S."/>
            <person name="Kogure K."/>
        </authorList>
    </citation>
    <scope>NUCLEOTIDE SEQUENCE [LARGE SCALE GENOMIC DNA]</scope>
    <source>
        <strain evidence="2 3">SAORIC-165</strain>
    </source>
</reference>
<feature type="domain" description="Glycosyl transferase family 1" evidence="1">
    <location>
        <begin position="1"/>
        <end position="73"/>
    </location>
</feature>
<dbReference type="RefSeq" id="WP_105042554.1">
    <property type="nucleotide sequence ID" value="NZ_MQWA01000001.1"/>
</dbReference>
<evidence type="ECO:0000313" key="2">
    <source>
        <dbReference type="EMBL" id="PQJ28054.1"/>
    </source>
</evidence>
<dbReference type="Pfam" id="PF00534">
    <property type="entry name" value="Glycos_transf_1"/>
    <property type="match status" value="1"/>
</dbReference>
<dbReference type="InterPro" id="IPR001296">
    <property type="entry name" value="Glyco_trans_1"/>
</dbReference>
<dbReference type="EMBL" id="MQWA01000001">
    <property type="protein sequence ID" value="PQJ28054.1"/>
    <property type="molecule type" value="Genomic_DNA"/>
</dbReference>
<dbReference type="Proteomes" id="UP000239907">
    <property type="component" value="Unassembled WGS sequence"/>
</dbReference>
<organism evidence="2 3">
    <name type="scientific">Rubritalea profundi</name>
    <dbReference type="NCBI Taxonomy" id="1658618"/>
    <lineage>
        <taxon>Bacteria</taxon>
        <taxon>Pseudomonadati</taxon>
        <taxon>Verrucomicrobiota</taxon>
        <taxon>Verrucomicrobiia</taxon>
        <taxon>Verrucomicrobiales</taxon>
        <taxon>Rubritaleaceae</taxon>
        <taxon>Rubritalea</taxon>
    </lineage>
</organism>
<gene>
    <name evidence="2" type="ORF">BSZ32_05755</name>
</gene>
<dbReference type="PANTHER" id="PTHR45947">
    <property type="entry name" value="SULFOQUINOVOSYL TRANSFERASE SQD2"/>
    <property type="match status" value="1"/>
</dbReference>
<dbReference type="GO" id="GO:0016758">
    <property type="term" value="F:hexosyltransferase activity"/>
    <property type="evidence" value="ECO:0007669"/>
    <property type="project" value="TreeGrafter"/>
</dbReference>
<keyword evidence="3" id="KW-1185">Reference proteome</keyword>
<evidence type="ECO:0000313" key="3">
    <source>
        <dbReference type="Proteomes" id="UP000239907"/>
    </source>
</evidence>
<comment type="caution">
    <text evidence="2">The sequence shown here is derived from an EMBL/GenBank/DDBJ whole genome shotgun (WGS) entry which is preliminary data.</text>
</comment>
<sequence length="96" mass="10994">MPTYSENFGIVVAEALASMTPVLTTTGTPWQGLVENQCGWWCEPNVDDLEATFHRVIADEAKYLEMGERGREWIEVDFCWSGIAKSMEAFYQRILR</sequence>
<accession>A0A2S7U0Y4</accession>
<dbReference type="SUPFAM" id="SSF53756">
    <property type="entry name" value="UDP-Glycosyltransferase/glycogen phosphorylase"/>
    <property type="match status" value="1"/>
</dbReference>